<dbReference type="Proteomes" id="UP001595681">
    <property type="component" value="Unassembled WGS sequence"/>
</dbReference>
<keyword evidence="7" id="KW-0270">Exopolysaccharide synthesis</keyword>
<keyword evidence="11" id="KW-1185">Reference proteome</keyword>
<keyword evidence="6 8" id="KW-0472">Membrane</keyword>
<feature type="domain" description="Bacterial sugar transferase" evidence="9">
    <location>
        <begin position="273"/>
        <end position="461"/>
    </location>
</feature>
<dbReference type="InterPro" id="IPR017475">
    <property type="entry name" value="EPS_sugar_tfrase"/>
</dbReference>
<keyword evidence="5 8" id="KW-1133">Transmembrane helix</keyword>
<keyword evidence="3" id="KW-0808">Transferase</keyword>
<evidence type="ECO:0000256" key="7">
    <source>
        <dbReference type="ARBA" id="ARBA00023169"/>
    </source>
</evidence>
<evidence type="ECO:0000256" key="2">
    <source>
        <dbReference type="ARBA" id="ARBA00006464"/>
    </source>
</evidence>
<evidence type="ECO:0000256" key="8">
    <source>
        <dbReference type="SAM" id="Phobius"/>
    </source>
</evidence>
<proteinExistence type="inferred from homology"/>
<dbReference type="PANTHER" id="PTHR30576:SF0">
    <property type="entry name" value="UNDECAPRENYL-PHOSPHATE N-ACETYLGALACTOSAMINYL 1-PHOSPHATE TRANSFERASE-RELATED"/>
    <property type="match status" value="1"/>
</dbReference>
<accession>A0ABV7NHA0</accession>
<evidence type="ECO:0000313" key="10">
    <source>
        <dbReference type="EMBL" id="MFC3441722.1"/>
    </source>
</evidence>
<feature type="transmembrane region" description="Helical" evidence="8">
    <location>
        <begin position="101"/>
        <end position="121"/>
    </location>
</feature>
<reference evidence="11" key="1">
    <citation type="journal article" date="2019" name="Int. J. Syst. Evol. Microbiol.">
        <title>The Global Catalogue of Microorganisms (GCM) 10K type strain sequencing project: providing services to taxonomists for standard genome sequencing and annotation.</title>
        <authorList>
            <consortium name="The Broad Institute Genomics Platform"/>
            <consortium name="The Broad Institute Genome Sequencing Center for Infectious Disease"/>
            <person name="Wu L."/>
            <person name="Ma J."/>
        </authorList>
    </citation>
    <scope>NUCLEOTIDE SEQUENCE [LARGE SCALE GENOMIC DNA]</scope>
    <source>
        <strain evidence="11">CCM 7491</strain>
    </source>
</reference>
<name>A0ABV7NHA0_9SPHN</name>
<feature type="transmembrane region" description="Helical" evidence="8">
    <location>
        <begin position="63"/>
        <end position="81"/>
    </location>
</feature>
<evidence type="ECO:0000256" key="6">
    <source>
        <dbReference type="ARBA" id="ARBA00023136"/>
    </source>
</evidence>
<feature type="transmembrane region" description="Helical" evidence="8">
    <location>
        <begin position="30"/>
        <end position="51"/>
    </location>
</feature>
<evidence type="ECO:0000256" key="1">
    <source>
        <dbReference type="ARBA" id="ARBA00004141"/>
    </source>
</evidence>
<evidence type="ECO:0000256" key="4">
    <source>
        <dbReference type="ARBA" id="ARBA00022692"/>
    </source>
</evidence>
<comment type="subcellular location">
    <subcellularLocation>
        <location evidence="1">Membrane</location>
        <topology evidence="1">Multi-pass membrane protein</topology>
    </subcellularLocation>
</comment>
<dbReference type="EMBL" id="JBHRVU010000004">
    <property type="protein sequence ID" value="MFC3441722.1"/>
    <property type="molecule type" value="Genomic_DNA"/>
</dbReference>
<evidence type="ECO:0000256" key="5">
    <source>
        <dbReference type="ARBA" id="ARBA00022989"/>
    </source>
</evidence>
<sequence length="466" mass="52055">MRFLMMLSDISQMGALPDPWRKIRTHRLRVRLYLLMMLMDQFCLMLGFGIAEVVRRQGFAGPLGIDIIFLAAPLYLTLCLMSSGYSRSTLESIEYSVSRSLIAIGVTGAVIMASVFLLGASRDLSRLNVSISILLSAALLFLARAYFTRAVRSRYPSTESVLVIIDSPAATHMPSPHHDVLDVNASGLQANVNDPMKMHEIGLVLANYDRVIVHCEPERRSDWALILKGGNVIGEIAQPGLRELGALGIGYFAGAQTLVIAKGPLSLPDRLQKRIFDLAFTLPALFALLPLLILVALAIKIDSPGSILFRQKRVGRGNRLFDIYKFRSMREELNDHSGNRSASRDDDRVTRVGRLIRRTSIDELPQLFNVLLGDMSLVGPRPHALGSLAGNQLFWEVDRQYWRRHALKPGITGLAQVRGFRGATHEMSDLQKRLAADLEYVSDWTLLRDLRILFLTVKVVLHKNAY</sequence>
<organism evidence="10 11">
    <name type="scientific">Sphingobium rhizovicinum</name>
    <dbReference type="NCBI Taxonomy" id="432308"/>
    <lineage>
        <taxon>Bacteria</taxon>
        <taxon>Pseudomonadati</taxon>
        <taxon>Pseudomonadota</taxon>
        <taxon>Alphaproteobacteria</taxon>
        <taxon>Sphingomonadales</taxon>
        <taxon>Sphingomonadaceae</taxon>
        <taxon>Sphingobium</taxon>
    </lineage>
</organism>
<comment type="caution">
    <text evidence="10">The sequence shown here is derived from an EMBL/GenBank/DDBJ whole genome shotgun (WGS) entry which is preliminary data.</text>
</comment>
<dbReference type="NCBIfam" id="TIGR03025">
    <property type="entry name" value="EPS_sugtrans"/>
    <property type="match status" value="1"/>
</dbReference>
<dbReference type="RefSeq" id="WP_380795653.1">
    <property type="nucleotide sequence ID" value="NZ_JBHRVU010000004.1"/>
</dbReference>
<keyword evidence="4 8" id="KW-0812">Transmembrane</keyword>
<gene>
    <name evidence="10" type="ORF">ACFOKF_11110</name>
</gene>
<evidence type="ECO:0000256" key="3">
    <source>
        <dbReference type="ARBA" id="ARBA00022679"/>
    </source>
</evidence>
<comment type="similarity">
    <text evidence="2">Belongs to the bacterial sugar transferase family.</text>
</comment>
<feature type="transmembrane region" description="Helical" evidence="8">
    <location>
        <begin position="127"/>
        <end position="147"/>
    </location>
</feature>
<dbReference type="Pfam" id="PF02397">
    <property type="entry name" value="Bac_transf"/>
    <property type="match status" value="1"/>
</dbReference>
<feature type="transmembrane region" description="Helical" evidence="8">
    <location>
        <begin position="275"/>
        <end position="299"/>
    </location>
</feature>
<dbReference type="InterPro" id="IPR003362">
    <property type="entry name" value="Bact_transf"/>
</dbReference>
<evidence type="ECO:0000259" key="9">
    <source>
        <dbReference type="Pfam" id="PF02397"/>
    </source>
</evidence>
<dbReference type="PANTHER" id="PTHR30576">
    <property type="entry name" value="COLANIC BIOSYNTHESIS UDP-GLUCOSE LIPID CARRIER TRANSFERASE"/>
    <property type="match status" value="1"/>
</dbReference>
<protein>
    <submittedName>
        <fullName evidence="10">Exopolysaccharide biosynthesis polyprenyl glycosylphosphotransferase</fullName>
    </submittedName>
</protein>
<evidence type="ECO:0000313" key="11">
    <source>
        <dbReference type="Proteomes" id="UP001595681"/>
    </source>
</evidence>